<dbReference type="InterPro" id="IPR013555">
    <property type="entry name" value="TRP_dom"/>
</dbReference>
<evidence type="ECO:0000256" key="3">
    <source>
        <dbReference type="ARBA" id="ARBA00022692"/>
    </source>
</evidence>
<feature type="compositionally biased region" description="Low complexity" evidence="10">
    <location>
        <begin position="48"/>
        <end position="58"/>
    </location>
</feature>
<dbReference type="SUPFAM" id="SSF101447">
    <property type="entry name" value="Formin homology 2 domain (FH2 domain)"/>
    <property type="match status" value="1"/>
</dbReference>
<name>A0A1S3HDG7_LINAN</name>
<dbReference type="Proteomes" id="UP000085678">
    <property type="component" value="Unplaced"/>
</dbReference>
<feature type="transmembrane region" description="Helical" evidence="11">
    <location>
        <begin position="815"/>
        <end position="834"/>
    </location>
</feature>
<feature type="transmembrane region" description="Helical" evidence="11">
    <location>
        <begin position="711"/>
        <end position="739"/>
    </location>
</feature>
<keyword evidence="2" id="KW-0813">Transport</keyword>
<dbReference type="GeneID" id="106154271"/>
<evidence type="ECO:0000313" key="13">
    <source>
        <dbReference type="Proteomes" id="UP000085678"/>
    </source>
</evidence>
<dbReference type="SMART" id="SM01420">
    <property type="entry name" value="TRP_2"/>
    <property type="match status" value="1"/>
</dbReference>
<evidence type="ECO:0000256" key="10">
    <source>
        <dbReference type="SAM" id="MobiDB-lite"/>
    </source>
</evidence>
<keyword evidence="7" id="KW-0406">Ion transport</keyword>
<evidence type="ECO:0000256" key="9">
    <source>
        <dbReference type="ARBA" id="ARBA00023303"/>
    </source>
</evidence>
<feature type="domain" description="Transient receptor ion channel" evidence="12">
    <location>
        <begin position="457"/>
        <end position="514"/>
    </location>
</feature>
<evidence type="ECO:0000256" key="5">
    <source>
        <dbReference type="ARBA" id="ARBA00022989"/>
    </source>
</evidence>
<comment type="subcellular location">
    <subcellularLocation>
        <location evidence="1">Membrane</location>
        <topology evidence="1">Multi-pass membrane protein</topology>
    </subcellularLocation>
</comment>
<evidence type="ECO:0000259" key="12">
    <source>
        <dbReference type="SMART" id="SM01420"/>
    </source>
</evidence>
<feature type="region of interest" description="Disordered" evidence="10">
    <location>
        <begin position="28"/>
        <end position="88"/>
    </location>
</feature>
<keyword evidence="6" id="KW-0040">ANK repeat</keyword>
<keyword evidence="13" id="KW-1185">Reference proteome</keyword>
<feature type="transmembrane region" description="Helical" evidence="11">
    <location>
        <begin position="650"/>
        <end position="670"/>
    </location>
</feature>
<feature type="compositionally biased region" description="Polar residues" evidence="10">
    <location>
        <begin position="280"/>
        <end position="301"/>
    </location>
</feature>
<feature type="transmembrane region" description="Helical" evidence="11">
    <location>
        <begin position="682"/>
        <end position="699"/>
    </location>
</feature>
<feature type="transmembrane region" description="Helical" evidence="11">
    <location>
        <begin position="886"/>
        <end position="911"/>
    </location>
</feature>
<feature type="compositionally biased region" description="Low complexity" evidence="10">
    <location>
        <begin position="198"/>
        <end position="216"/>
    </location>
</feature>
<sequence length="1014" mass="114579">MANRKRPSGFAQNLDLVLSEIDCSIRENTDTLQQSSESEEECDRNKESTSTSSNSSSNGDSDRKEVGQWKKWPFKLKKEPKKRKRNKDVEAVELGEMRLTRVQTRYKARLAPSRDVKVTQDSENKISCPIVAEGQGTNQPPNENAAISNFHNIYFADTDAPKPRVNGHIPTAKSSNLPNFDIGNDPSDSPLQSPGHENASASLLSPSNNASLSSSSIGSGRGDADGTPHPSSPRDDTAKMANGTTPASTSKPTSALNHAPPSPSQTPPPPPPPPPPPSSQGRLQSSNNQTATSKPSDQPSAEENVDEPDYIPLTNTAPQSRLPKDISATLSNGGTYGNIEPGHHYPREIKEERFALCCGCASSSSADGEGSLQPFHQPVAGKSLAAMISRETLRRAIVDGTNMDEIKRALKQWLSFSEKDVNYNPMLQAAIKNDFQVCLLLKEEAQLKIADPHDYFCNCYLDRSDTLNHALYRVNAYRAMTSSAYLLTQENPVKTALELRKKLFTMAEQDKEFKSEYLELTKKCEMFAWEMLDLVRGRDELSLLLDKSANGCSELALVREVMDEGPKKIVAHPYVQRHLSMQFYGMDPNINRRMRTTHNFLKTILIVLALPIWIMLFLIYILFGAFDTLEKKSKLIKWNNMFLKTPCVKFYTGSLFYFTFLLILTMYFFPHDKTNVAHSTDFRWSEYAIYIYVIGYFGAEMKQLRRQGMRYFHSAFNILDILLIFFYFASFVCHIFSIVKTRQAALGGDRKTTEAYTYYYKKGRFEWEPNDPEIISDALFALANIISFSRLVYILPTFESVGPLLVVLGKMITDVFRFAALLLIVFIAFTVGLHNHYHFYAGQTLPDGSETNSAFYGFFNTFRTLVWSIFGLGDSSSVKIHMKHEFVEIVGFIMVAIFHIVIVIMLMNMLIAMMTISFEAINDDADIEWKVARTRLWLEYIGEGSTLPIPFNLIPSPKWLFFLFIRKKCKGPSEKKINGKDKKRRHFDIRYRALMAKLIARYSKKAAEGEKKII</sequence>
<feature type="compositionally biased region" description="Basic residues" evidence="10">
    <location>
        <begin position="72"/>
        <end position="86"/>
    </location>
</feature>
<dbReference type="PANTHER" id="PTHR10117">
    <property type="entry name" value="TRANSIENT RECEPTOR POTENTIAL CHANNEL"/>
    <property type="match status" value="1"/>
</dbReference>
<evidence type="ECO:0000256" key="6">
    <source>
        <dbReference type="ARBA" id="ARBA00023043"/>
    </source>
</evidence>
<keyword evidence="5 11" id="KW-1133">Transmembrane helix</keyword>
<dbReference type="RefSeq" id="XP_013384065.1">
    <property type="nucleotide sequence ID" value="XM_013528611.1"/>
</dbReference>
<dbReference type="GO" id="GO:0015279">
    <property type="term" value="F:store-operated calcium channel activity"/>
    <property type="evidence" value="ECO:0007669"/>
    <property type="project" value="TreeGrafter"/>
</dbReference>
<feature type="transmembrane region" description="Helical" evidence="11">
    <location>
        <begin position="604"/>
        <end position="629"/>
    </location>
</feature>
<keyword evidence="8 11" id="KW-0472">Membrane</keyword>
<protein>
    <submittedName>
        <fullName evidence="14">Short transient receptor potential channel 7</fullName>
    </submittedName>
</protein>
<dbReference type="GO" id="GO:0034703">
    <property type="term" value="C:cation channel complex"/>
    <property type="evidence" value="ECO:0007669"/>
    <property type="project" value="TreeGrafter"/>
</dbReference>
<dbReference type="PRINTS" id="PR01097">
    <property type="entry name" value="TRNSRECEPTRP"/>
</dbReference>
<dbReference type="GO" id="GO:0005886">
    <property type="term" value="C:plasma membrane"/>
    <property type="evidence" value="ECO:0007669"/>
    <property type="project" value="TreeGrafter"/>
</dbReference>
<dbReference type="InterPro" id="IPR002153">
    <property type="entry name" value="TRPC_channel"/>
</dbReference>
<proteinExistence type="predicted"/>
<keyword evidence="14" id="KW-0675">Receptor</keyword>
<reference evidence="14" key="1">
    <citation type="submission" date="2025-08" db="UniProtKB">
        <authorList>
            <consortium name="RefSeq"/>
        </authorList>
    </citation>
    <scope>IDENTIFICATION</scope>
    <source>
        <tissue evidence="14">Gonads</tissue>
    </source>
</reference>
<accession>A0A1S3HDG7</accession>
<evidence type="ECO:0000256" key="1">
    <source>
        <dbReference type="ARBA" id="ARBA00004141"/>
    </source>
</evidence>
<evidence type="ECO:0000313" key="14">
    <source>
        <dbReference type="RefSeq" id="XP_013384065.1"/>
    </source>
</evidence>
<evidence type="ECO:0000256" key="2">
    <source>
        <dbReference type="ARBA" id="ARBA00022448"/>
    </source>
</evidence>
<feature type="compositionally biased region" description="Low complexity" evidence="10">
    <location>
        <begin position="244"/>
        <end position="255"/>
    </location>
</feature>
<dbReference type="InterPro" id="IPR005821">
    <property type="entry name" value="Ion_trans_dom"/>
</dbReference>
<evidence type="ECO:0000256" key="11">
    <source>
        <dbReference type="SAM" id="Phobius"/>
    </source>
</evidence>
<feature type="compositionally biased region" description="Pro residues" evidence="10">
    <location>
        <begin position="260"/>
        <end position="278"/>
    </location>
</feature>
<dbReference type="KEGG" id="lak:106154271"/>
<dbReference type="GO" id="GO:0051480">
    <property type="term" value="P:regulation of cytosolic calcium ion concentration"/>
    <property type="evidence" value="ECO:0007669"/>
    <property type="project" value="TreeGrafter"/>
</dbReference>
<dbReference type="InParanoid" id="A0A1S3HDG7"/>
<dbReference type="PANTHER" id="PTHR10117:SF54">
    <property type="entry name" value="TRANSIENT RECEPTOR POTENTIAL-GAMMA PROTEIN"/>
    <property type="match status" value="1"/>
</dbReference>
<organism evidence="13 14">
    <name type="scientific">Lingula anatina</name>
    <name type="common">Brachiopod</name>
    <name type="synonym">Lingula unguis</name>
    <dbReference type="NCBI Taxonomy" id="7574"/>
    <lineage>
        <taxon>Eukaryota</taxon>
        <taxon>Metazoa</taxon>
        <taxon>Spiralia</taxon>
        <taxon>Lophotrochozoa</taxon>
        <taxon>Brachiopoda</taxon>
        <taxon>Linguliformea</taxon>
        <taxon>Lingulata</taxon>
        <taxon>Lingulida</taxon>
        <taxon>Linguloidea</taxon>
        <taxon>Lingulidae</taxon>
        <taxon>Lingula</taxon>
    </lineage>
</organism>
<feature type="region of interest" description="Disordered" evidence="10">
    <location>
        <begin position="157"/>
        <end position="334"/>
    </location>
</feature>
<evidence type="ECO:0000256" key="4">
    <source>
        <dbReference type="ARBA" id="ARBA00022737"/>
    </source>
</evidence>
<keyword evidence="3 11" id="KW-0812">Transmembrane</keyword>
<feature type="transmembrane region" description="Helical" evidence="11">
    <location>
        <begin position="854"/>
        <end position="874"/>
    </location>
</feature>
<gene>
    <name evidence="14" type="primary">LOC106154271</name>
</gene>
<evidence type="ECO:0000256" key="8">
    <source>
        <dbReference type="ARBA" id="ARBA00023136"/>
    </source>
</evidence>
<dbReference type="OrthoDB" id="2373987at2759"/>
<dbReference type="Pfam" id="PF08344">
    <property type="entry name" value="TRP_2"/>
    <property type="match status" value="1"/>
</dbReference>
<dbReference type="GO" id="GO:0070679">
    <property type="term" value="F:inositol 1,4,5 trisphosphate binding"/>
    <property type="evidence" value="ECO:0007669"/>
    <property type="project" value="TreeGrafter"/>
</dbReference>
<dbReference type="Pfam" id="PF00520">
    <property type="entry name" value="Ion_trans"/>
    <property type="match status" value="1"/>
</dbReference>
<feature type="compositionally biased region" description="Basic and acidic residues" evidence="10">
    <location>
        <begin position="222"/>
        <end position="238"/>
    </location>
</feature>
<keyword evidence="4" id="KW-0677">Repeat</keyword>
<keyword evidence="9" id="KW-0407">Ion channel</keyword>
<evidence type="ECO:0000256" key="7">
    <source>
        <dbReference type="ARBA" id="ARBA00023065"/>
    </source>
</evidence>
<dbReference type="AlphaFoldDB" id="A0A1S3HDG7"/>